<dbReference type="EMBL" id="JANPWB010000014">
    <property type="protein sequence ID" value="KAJ1099769.1"/>
    <property type="molecule type" value="Genomic_DNA"/>
</dbReference>
<sequence>MAESQSLSSGPGSSNYTRVPVPEFCWYVPEPKEEEVLRLRRSPNRDQPDKSYAYSLWGTYSESLVQFGAMTIAVALVSFRYLGIWVYRDRADLLEGNLSQSIAFR</sequence>
<keyword evidence="1" id="KW-0812">Transmembrane</keyword>
<reference evidence="2" key="1">
    <citation type="journal article" date="2022" name="bioRxiv">
        <title>Sequencing and chromosome-scale assembly of the giantPleurodeles waltlgenome.</title>
        <authorList>
            <person name="Brown T."/>
            <person name="Elewa A."/>
            <person name="Iarovenko S."/>
            <person name="Subramanian E."/>
            <person name="Araus A.J."/>
            <person name="Petzold A."/>
            <person name="Susuki M."/>
            <person name="Suzuki K.-i.T."/>
            <person name="Hayashi T."/>
            <person name="Toyoda A."/>
            <person name="Oliveira C."/>
            <person name="Osipova E."/>
            <person name="Leigh N.D."/>
            <person name="Simon A."/>
            <person name="Yun M.H."/>
        </authorList>
    </citation>
    <scope>NUCLEOTIDE SEQUENCE</scope>
    <source>
        <strain evidence="2">20211129_DDA</strain>
        <tissue evidence="2">Liver</tissue>
    </source>
</reference>
<name>A0AAV7MB53_PLEWA</name>
<keyword evidence="1" id="KW-1133">Transmembrane helix</keyword>
<evidence type="ECO:0000256" key="1">
    <source>
        <dbReference type="SAM" id="Phobius"/>
    </source>
</evidence>
<proteinExistence type="predicted"/>
<comment type="caution">
    <text evidence="2">The sequence shown here is derived from an EMBL/GenBank/DDBJ whole genome shotgun (WGS) entry which is preliminary data.</text>
</comment>
<accession>A0AAV7MB53</accession>
<dbReference type="AlphaFoldDB" id="A0AAV7MB53"/>
<feature type="transmembrane region" description="Helical" evidence="1">
    <location>
        <begin position="64"/>
        <end position="87"/>
    </location>
</feature>
<protein>
    <submittedName>
        <fullName evidence="2">Uncharacterized protein</fullName>
    </submittedName>
</protein>
<organism evidence="2 3">
    <name type="scientific">Pleurodeles waltl</name>
    <name type="common">Iberian ribbed newt</name>
    <dbReference type="NCBI Taxonomy" id="8319"/>
    <lineage>
        <taxon>Eukaryota</taxon>
        <taxon>Metazoa</taxon>
        <taxon>Chordata</taxon>
        <taxon>Craniata</taxon>
        <taxon>Vertebrata</taxon>
        <taxon>Euteleostomi</taxon>
        <taxon>Amphibia</taxon>
        <taxon>Batrachia</taxon>
        <taxon>Caudata</taxon>
        <taxon>Salamandroidea</taxon>
        <taxon>Salamandridae</taxon>
        <taxon>Pleurodelinae</taxon>
        <taxon>Pleurodeles</taxon>
    </lineage>
</organism>
<evidence type="ECO:0000313" key="3">
    <source>
        <dbReference type="Proteomes" id="UP001066276"/>
    </source>
</evidence>
<dbReference type="Proteomes" id="UP001066276">
    <property type="component" value="Chromosome 10"/>
</dbReference>
<keyword evidence="3" id="KW-1185">Reference proteome</keyword>
<evidence type="ECO:0000313" key="2">
    <source>
        <dbReference type="EMBL" id="KAJ1099769.1"/>
    </source>
</evidence>
<gene>
    <name evidence="2" type="ORF">NDU88_004865</name>
</gene>
<keyword evidence="1" id="KW-0472">Membrane</keyword>